<evidence type="ECO:0000313" key="2">
    <source>
        <dbReference type="Proteomes" id="UP000283255"/>
    </source>
</evidence>
<dbReference type="EMBL" id="QZCH01000007">
    <property type="protein sequence ID" value="RJG48695.1"/>
    <property type="molecule type" value="Genomic_DNA"/>
</dbReference>
<gene>
    <name evidence="1" type="ORF">D1Z90_07495</name>
</gene>
<dbReference type="Gene3D" id="3.30.429.10">
    <property type="entry name" value="Macrophage Migration Inhibitory Factor"/>
    <property type="match status" value="1"/>
</dbReference>
<organism evidence="1 2">
    <name type="scientific">Motilimonas pumila</name>
    <dbReference type="NCBI Taxonomy" id="2303987"/>
    <lineage>
        <taxon>Bacteria</taxon>
        <taxon>Pseudomonadati</taxon>
        <taxon>Pseudomonadota</taxon>
        <taxon>Gammaproteobacteria</taxon>
        <taxon>Alteromonadales</taxon>
        <taxon>Alteromonadales genera incertae sedis</taxon>
        <taxon>Motilimonas</taxon>
    </lineage>
</organism>
<keyword evidence="2" id="KW-1185">Reference proteome</keyword>
<proteinExistence type="predicted"/>
<dbReference type="SUPFAM" id="SSF55331">
    <property type="entry name" value="Tautomerase/MIF"/>
    <property type="match status" value="1"/>
</dbReference>
<reference evidence="1 2" key="2">
    <citation type="submission" date="2019-01" db="EMBL/GenBank/DDBJ databases">
        <title>Motilimonas pumilus sp. nov., isolated from the gut of sea cucumber (Apostichopus japonicus).</title>
        <authorList>
            <person name="Wang F.-Q."/>
            <person name="Ren L.-H."/>
            <person name="Lin Y.-W."/>
            <person name="Sun G.-H."/>
            <person name="Du Z.-J."/>
            <person name="Zhao J.-X."/>
            <person name="Liu X.-J."/>
            <person name="Liu L.-J."/>
        </authorList>
    </citation>
    <scope>NUCLEOTIDE SEQUENCE [LARGE SCALE GENOMIC DNA]</scope>
    <source>
        <strain evidence="1 2">PLHSC7-2</strain>
    </source>
</reference>
<dbReference type="RefSeq" id="WP_119910135.1">
    <property type="nucleotide sequence ID" value="NZ_QZCH01000007.1"/>
</dbReference>
<dbReference type="Pfam" id="PF14552">
    <property type="entry name" value="Tautomerase_2"/>
    <property type="match status" value="1"/>
</dbReference>
<evidence type="ECO:0000313" key="1">
    <source>
        <dbReference type="EMBL" id="RJG48695.1"/>
    </source>
</evidence>
<protein>
    <submittedName>
        <fullName evidence="1">Tautomerase family protein</fullName>
    </submittedName>
</protein>
<comment type="caution">
    <text evidence="1">The sequence shown here is derived from an EMBL/GenBank/DDBJ whole genome shotgun (WGS) entry which is preliminary data.</text>
</comment>
<sequence>MVIIYGQRHALTPIKGLLSDTIHHVMQQVLGLPEGKRAHRFISLDSDDFYYPSDRSERYTVIEVNMMQGRSVATKKRLIKTLFELIEQEVGIAPIDVEITLQEQPEHCWGFRGMTGDEAKLNYSIKV</sequence>
<dbReference type="Proteomes" id="UP000283255">
    <property type="component" value="Unassembled WGS sequence"/>
</dbReference>
<dbReference type="PANTHER" id="PTHR38460">
    <property type="entry name" value="TAUTOMERASE YOLI-RELATED"/>
    <property type="match status" value="1"/>
</dbReference>
<dbReference type="OrthoDB" id="9804765at2"/>
<dbReference type="InterPro" id="IPR014347">
    <property type="entry name" value="Tautomerase/MIF_sf"/>
</dbReference>
<reference evidence="1 2" key="1">
    <citation type="submission" date="2018-09" db="EMBL/GenBank/DDBJ databases">
        <authorList>
            <person name="Wang F."/>
        </authorList>
    </citation>
    <scope>NUCLEOTIDE SEQUENCE [LARGE SCALE GENOMIC DNA]</scope>
    <source>
        <strain evidence="1 2">PLHSC7-2</strain>
    </source>
</reference>
<dbReference type="InterPro" id="IPR037479">
    <property type="entry name" value="Tauto_MSAD"/>
</dbReference>
<name>A0A418YGB9_9GAMM</name>
<dbReference type="AlphaFoldDB" id="A0A418YGB9"/>
<accession>A0A418YGB9</accession>
<dbReference type="PANTHER" id="PTHR38460:SF1">
    <property type="entry name" value="TAUTOMERASE YOLI-RELATED"/>
    <property type="match status" value="1"/>
</dbReference>